<accession>A0A173RTA7</accession>
<dbReference type="Proteomes" id="UP000095679">
    <property type="component" value="Unassembled WGS sequence"/>
</dbReference>
<dbReference type="Proteomes" id="UP000284621">
    <property type="component" value="Unassembled WGS sequence"/>
</dbReference>
<evidence type="ECO:0000313" key="6">
    <source>
        <dbReference type="Proteomes" id="UP000095390"/>
    </source>
</evidence>
<dbReference type="EMBL" id="CYZL01000011">
    <property type="protein sequence ID" value="CUO27008.1"/>
    <property type="molecule type" value="Genomic_DNA"/>
</dbReference>
<dbReference type="EMBL" id="CYYC01000003">
    <property type="protein sequence ID" value="CUM80809.1"/>
    <property type="molecule type" value="Genomic_DNA"/>
</dbReference>
<dbReference type="Pfam" id="PF13189">
    <property type="entry name" value="Cytidylate_kin2"/>
    <property type="match status" value="1"/>
</dbReference>
<sequence>MAHLVITIGCEYGAKGNMIGRKVAKDLGIKFYDRDTVDKIIKEVGIPKDIMEKVEEGGTIAGKGAEGDVRGSFSKYADLTQRAIHVQKTIIRKLADRESCVIIGRSADYILKEQKPILRIFIYSPEDVRIENVMKSHNFSAEDAKLFITEKDKRYHKRHLALTGSNRGDRHNRDMLIDSSLLGVDGTAELIEEVAKKVFHE</sequence>
<keyword evidence="1" id="KW-0418">Kinase</keyword>
<gene>
    <name evidence="4" type="ORF">DW833_08330</name>
    <name evidence="3" type="ORF">DW972_00385</name>
    <name evidence="5" type="ORF">DWZ29_01320</name>
    <name evidence="2" type="ORF">ERS852450_01485</name>
    <name evidence="1" type="ORF">ERS852578_00365</name>
</gene>
<dbReference type="AlphaFoldDB" id="A0A173RTA7"/>
<organism evidence="1 6">
    <name type="scientific">Anaerobutyricum hallii</name>
    <dbReference type="NCBI Taxonomy" id="39488"/>
    <lineage>
        <taxon>Bacteria</taxon>
        <taxon>Bacillati</taxon>
        <taxon>Bacillota</taxon>
        <taxon>Clostridia</taxon>
        <taxon>Lachnospirales</taxon>
        <taxon>Lachnospiraceae</taxon>
        <taxon>Anaerobutyricum</taxon>
    </lineage>
</organism>
<reference evidence="6 7" key="1">
    <citation type="submission" date="2015-09" db="EMBL/GenBank/DDBJ databases">
        <authorList>
            <consortium name="Pathogen Informatics"/>
        </authorList>
    </citation>
    <scope>NUCLEOTIDE SEQUENCE [LARGE SCALE GENOMIC DNA]</scope>
    <source>
        <strain evidence="2 7">2789STDY5834835</strain>
        <strain evidence="1 6">2789STDY5834966</strain>
    </source>
</reference>
<dbReference type="GO" id="GO:0016301">
    <property type="term" value="F:kinase activity"/>
    <property type="evidence" value="ECO:0007669"/>
    <property type="project" value="UniProtKB-KW"/>
</dbReference>
<evidence type="ECO:0000313" key="10">
    <source>
        <dbReference type="Proteomes" id="UP000286561"/>
    </source>
</evidence>
<evidence type="ECO:0000313" key="2">
    <source>
        <dbReference type="EMBL" id="CUO27008.1"/>
    </source>
</evidence>
<dbReference type="GeneID" id="75047053"/>
<evidence type="ECO:0000313" key="1">
    <source>
        <dbReference type="EMBL" id="CUM80809.1"/>
    </source>
</evidence>
<evidence type="ECO:0000313" key="5">
    <source>
        <dbReference type="EMBL" id="RHN17805.1"/>
    </source>
</evidence>
<evidence type="ECO:0000313" key="9">
    <source>
        <dbReference type="Proteomes" id="UP000284621"/>
    </source>
</evidence>
<dbReference type="Proteomes" id="UP000283700">
    <property type="component" value="Unassembled WGS sequence"/>
</dbReference>
<evidence type="ECO:0000313" key="4">
    <source>
        <dbReference type="EMBL" id="RHC64879.1"/>
    </source>
</evidence>
<dbReference type="RefSeq" id="WP_005349290.1">
    <property type="nucleotide sequence ID" value="NZ_BLYK01000037.1"/>
</dbReference>
<dbReference type="EMBL" id="QRQO01000002">
    <property type="protein sequence ID" value="RHN17805.1"/>
    <property type="molecule type" value="Genomic_DNA"/>
</dbReference>
<protein>
    <submittedName>
        <fullName evidence="1 3">Cytidylate kinase</fullName>
    </submittedName>
</protein>
<dbReference type="EMBL" id="QSEP01000001">
    <property type="protein sequence ID" value="RGZ86896.1"/>
    <property type="molecule type" value="Genomic_DNA"/>
</dbReference>
<dbReference type="OrthoDB" id="9781180at2"/>
<dbReference type="Proteomes" id="UP000286561">
    <property type="component" value="Unassembled WGS sequence"/>
</dbReference>
<name>A0A173RTA7_9FIRM</name>
<reference evidence="8 9" key="2">
    <citation type="submission" date="2018-08" db="EMBL/GenBank/DDBJ databases">
        <title>A genome reference for cultivated species of the human gut microbiota.</title>
        <authorList>
            <person name="Zou Y."/>
            <person name="Xue W."/>
            <person name="Luo G."/>
        </authorList>
    </citation>
    <scope>NUCLEOTIDE SEQUENCE [LARGE SCALE GENOMIC DNA]</scope>
    <source>
        <strain evidence="5 8">AF31-17AC</strain>
        <strain evidence="4 9">AM34-3LB</strain>
        <strain evidence="3 10">AM48-23BH</strain>
    </source>
</reference>
<dbReference type="InterPro" id="IPR027417">
    <property type="entry name" value="P-loop_NTPase"/>
</dbReference>
<dbReference type="Gene3D" id="3.40.50.300">
    <property type="entry name" value="P-loop containing nucleotide triphosphate hydrolases"/>
    <property type="match status" value="1"/>
</dbReference>
<keyword evidence="9" id="KW-1185">Reference proteome</keyword>
<evidence type="ECO:0000313" key="7">
    <source>
        <dbReference type="Proteomes" id="UP000095679"/>
    </source>
</evidence>
<proteinExistence type="predicted"/>
<evidence type="ECO:0000313" key="8">
    <source>
        <dbReference type="Proteomes" id="UP000283700"/>
    </source>
</evidence>
<evidence type="ECO:0000313" key="3">
    <source>
        <dbReference type="EMBL" id="RGZ86896.1"/>
    </source>
</evidence>
<keyword evidence="1" id="KW-0808">Transferase</keyword>
<dbReference type="Proteomes" id="UP000095390">
    <property type="component" value="Unassembled WGS sequence"/>
</dbReference>
<dbReference type="EMBL" id="QSID01000008">
    <property type="protein sequence ID" value="RHC64879.1"/>
    <property type="molecule type" value="Genomic_DNA"/>
</dbReference>
<dbReference type="SUPFAM" id="SSF52540">
    <property type="entry name" value="P-loop containing nucleoside triphosphate hydrolases"/>
    <property type="match status" value="1"/>
</dbReference>